<organism evidence="2">
    <name type="scientific">Acidicaldus sp</name>
    <dbReference type="NCBI Taxonomy" id="1872105"/>
    <lineage>
        <taxon>Bacteria</taxon>
        <taxon>Pseudomonadati</taxon>
        <taxon>Pseudomonadota</taxon>
        <taxon>Alphaproteobacteria</taxon>
        <taxon>Acetobacterales</taxon>
        <taxon>Acetobacteraceae</taxon>
        <taxon>Acidicaldus</taxon>
    </lineage>
</organism>
<evidence type="ECO:0000256" key="1">
    <source>
        <dbReference type="SAM" id="Phobius"/>
    </source>
</evidence>
<dbReference type="InterPro" id="IPR010266">
    <property type="entry name" value="NnrS"/>
</dbReference>
<feature type="transmembrane region" description="Helical" evidence="1">
    <location>
        <begin position="364"/>
        <end position="385"/>
    </location>
</feature>
<keyword evidence="1" id="KW-0812">Transmembrane</keyword>
<feature type="transmembrane region" description="Helical" evidence="1">
    <location>
        <begin position="243"/>
        <end position="260"/>
    </location>
</feature>
<accession>A0A8J4HA23</accession>
<feature type="transmembrane region" description="Helical" evidence="1">
    <location>
        <begin position="150"/>
        <end position="169"/>
    </location>
</feature>
<feature type="transmembrane region" description="Helical" evidence="1">
    <location>
        <begin position="217"/>
        <end position="237"/>
    </location>
</feature>
<proteinExistence type="predicted"/>
<feature type="transmembrane region" description="Helical" evidence="1">
    <location>
        <begin position="272"/>
        <end position="298"/>
    </location>
</feature>
<feature type="transmembrane region" description="Helical" evidence="1">
    <location>
        <begin position="333"/>
        <end position="352"/>
    </location>
</feature>
<feature type="transmembrane region" description="Helical" evidence="1">
    <location>
        <begin position="119"/>
        <end position="138"/>
    </location>
</feature>
<dbReference type="Pfam" id="PF05940">
    <property type="entry name" value="NnrS"/>
    <property type="match status" value="1"/>
</dbReference>
<feature type="transmembrane region" description="Helical" evidence="1">
    <location>
        <begin position="91"/>
        <end position="113"/>
    </location>
</feature>
<feature type="transmembrane region" description="Helical" evidence="1">
    <location>
        <begin position="175"/>
        <end position="196"/>
    </location>
</feature>
<reference evidence="2" key="1">
    <citation type="journal article" date="2020" name="mSystems">
        <title>Genome- and Community-Level Interaction Insights into Carbon Utilization and Element Cycling Functions of Hydrothermarchaeota in Hydrothermal Sediment.</title>
        <authorList>
            <person name="Zhou Z."/>
            <person name="Liu Y."/>
            <person name="Xu W."/>
            <person name="Pan J."/>
            <person name="Luo Z.H."/>
            <person name="Li M."/>
        </authorList>
    </citation>
    <scope>NUCLEOTIDE SEQUENCE</scope>
    <source>
        <strain evidence="2">SpSt-997</strain>
    </source>
</reference>
<feature type="transmembrane region" description="Helical" evidence="1">
    <location>
        <begin position="304"/>
        <end position="321"/>
    </location>
</feature>
<keyword evidence="1" id="KW-1133">Transmembrane helix</keyword>
<dbReference type="AlphaFoldDB" id="A0A8J4HA23"/>
<comment type="caution">
    <text evidence="2">The sequence shown here is derived from an EMBL/GenBank/DDBJ whole genome shotgun (WGS) entry which is preliminary data.</text>
</comment>
<feature type="transmembrane region" description="Helical" evidence="1">
    <location>
        <begin position="62"/>
        <end position="79"/>
    </location>
</feature>
<name>A0A8J4HA23_9PROT</name>
<feature type="transmembrane region" description="Helical" evidence="1">
    <location>
        <begin position="20"/>
        <end position="42"/>
    </location>
</feature>
<dbReference type="EMBL" id="DTQM01000147">
    <property type="protein sequence ID" value="HGC43044.1"/>
    <property type="molecule type" value="Genomic_DNA"/>
</dbReference>
<sequence length="401" mass="42317">MNAIPRYRSWHGPALFAAGYRPFFLLSALWAALAVPVWIALFGDVLTLPMALPPVVWHVHEMVFGFGAATVAGFLLTAIPNWTGRMPLQGLPLAGLAALWLVGRVACFAAGLIGAVTAMILDLAFPAVFLAVVAREIIAGRNWRNLPMLGALAALLIANFLVHLAALGLGNTAELGNRLGVATLLALISLIGGRIIPSFTRNWLVKQRPDIALPAPFGMIDRAALVLAIVALVLFVITPAGRVLPWVALAAGVMLALRLRRWRGWATWREPLLFALHLGYGWLACGFLILGLGGFLPWLPQTTALHALTIGAIGTMTLAVMTRATLGHSGRPLTAGAGTTGIYTLVTLAALIRLSAPLAGAQYLLALALAGAAWSAAFALFAVLYGPLFIRPRARGSAVPG</sequence>
<keyword evidence="1" id="KW-0472">Membrane</keyword>
<gene>
    <name evidence="2" type="ORF">ENY07_07470</name>
</gene>
<evidence type="ECO:0000313" key="2">
    <source>
        <dbReference type="EMBL" id="HGC43044.1"/>
    </source>
</evidence>
<protein>
    <submittedName>
        <fullName evidence="2">Short-chain dehydrogenase</fullName>
    </submittedName>
</protein>